<dbReference type="EMBL" id="BMHP01000003">
    <property type="protein sequence ID" value="GGD80596.1"/>
    <property type="molecule type" value="Genomic_DNA"/>
</dbReference>
<dbReference type="Gene3D" id="3.40.50.2300">
    <property type="match status" value="1"/>
</dbReference>
<dbReference type="SUPFAM" id="SSF47226">
    <property type="entry name" value="Histidine-containing phosphotransfer domain, HPT domain"/>
    <property type="match status" value="1"/>
</dbReference>
<evidence type="ECO:0000256" key="1">
    <source>
        <dbReference type="ARBA" id="ARBA00004651"/>
    </source>
</evidence>
<evidence type="ECO:0000256" key="2">
    <source>
        <dbReference type="ARBA" id="ARBA00022475"/>
    </source>
</evidence>
<evidence type="ECO:0000256" key="9">
    <source>
        <dbReference type="ARBA" id="ARBA00023136"/>
    </source>
</evidence>
<dbReference type="PROSITE" id="PS50110">
    <property type="entry name" value="RESPONSE_REGULATORY"/>
    <property type="match status" value="1"/>
</dbReference>
<evidence type="ECO:0000259" key="13">
    <source>
        <dbReference type="PROSITE" id="PS50894"/>
    </source>
</evidence>
<keyword evidence="5" id="KW-0547">Nucleotide-binding</keyword>
<dbReference type="InterPro" id="IPR011006">
    <property type="entry name" value="CheY-like_superfamily"/>
</dbReference>
<reference evidence="14" key="2">
    <citation type="submission" date="2020-09" db="EMBL/GenBank/DDBJ databases">
        <authorList>
            <person name="Sun Q."/>
            <person name="Zhou Y."/>
        </authorList>
    </citation>
    <scope>NUCLEOTIDE SEQUENCE</scope>
    <source>
        <strain evidence="14">CGMCC 1.15178</strain>
    </source>
</reference>
<comment type="caution">
    <text evidence="14">The sequence shown here is derived from an EMBL/GenBank/DDBJ whole genome shotgun (WGS) entry which is preliminary data.</text>
</comment>
<keyword evidence="8" id="KW-0902">Two-component regulatory system</keyword>
<organism evidence="14 15">
    <name type="scientific">Paenibacillus nasutitermitis</name>
    <dbReference type="NCBI Taxonomy" id="1652958"/>
    <lineage>
        <taxon>Bacteria</taxon>
        <taxon>Bacillati</taxon>
        <taxon>Bacillota</taxon>
        <taxon>Bacilli</taxon>
        <taxon>Bacillales</taxon>
        <taxon>Paenibacillaceae</taxon>
        <taxon>Paenibacillus</taxon>
    </lineage>
</organism>
<dbReference type="GO" id="GO:0000160">
    <property type="term" value="P:phosphorelay signal transduction system"/>
    <property type="evidence" value="ECO:0007669"/>
    <property type="project" value="UniProtKB-KW"/>
</dbReference>
<sequence length="218" mass="23991">MTNIVTVMNGQEAFNAFLNQPYSLILMDNQMPVLDGLKATEMIREREQADGLPRTPIIAMTANAMKGDRENCMLAGMDDYITKPVNLDKLREVLGRWLQPDSRAPSGIDEMIVQDLLELGGSGDSLVLATLLDMYMADTPGKIERLKSAVAGQDTETVRQLAHDLKSSSLSIGLRQLGSRFGQIEQLAKEQRIKEAAMILPLLGPSYEEACGKLAAYF</sequence>
<evidence type="ECO:0000256" key="6">
    <source>
        <dbReference type="ARBA" id="ARBA00022840"/>
    </source>
</evidence>
<reference evidence="14" key="1">
    <citation type="journal article" date="2014" name="Int. J. Syst. Evol. Microbiol.">
        <title>Complete genome sequence of Corynebacterium casei LMG S-19264T (=DSM 44701T), isolated from a smear-ripened cheese.</title>
        <authorList>
            <consortium name="US DOE Joint Genome Institute (JGI-PGF)"/>
            <person name="Walter F."/>
            <person name="Albersmeier A."/>
            <person name="Kalinowski J."/>
            <person name="Ruckert C."/>
        </authorList>
    </citation>
    <scope>NUCLEOTIDE SEQUENCE</scope>
    <source>
        <strain evidence="14">CGMCC 1.15178</strain>
    </source>
</reference>
<gene>
    <name evidence="14" type="ORF">GCM10010911_43410</name>
</gene>
<protein>
    <recommendedName>
        <fullName evidence="16">Response regulator</fullName>
    </recommendedName>
</protein>
<evidence type="ECO:0008006" key="16">
    <source>
        <dbReference type="Google" id="ProtNLM"/>
    </source>
</evidence>
<name>A0A917DYD1_9BACL</name>
<evidence type="ECO:0000256" key="4">
    <source>
        <dbReference type="ARBA" id="ARBA00022692"/>
    </source>
</evidence>
<dbReference type="Pfam" id="PF01627">
    <property type="entry name" value="Hpt"/>
    <property type="match status" value="1"/>
</dbReference>
<accession>A0A917DYD1</accession>
<feature type="domain" description="Response regulatory" evidence="12">
    <location>
        <begin position="1"/>
        <end position="98"/>
    </location>
</feature>
<keyword evidence="6" id="KW-0067">ATP-binding</keyword>
<keyword evidence="3 11" id="KW-0597">Phosphoprotein</keyword>
<keyword evidence="2" id="KW-1003">Cell membrane</keyword>
<keyword evidence="4" id="KW-0812">Transmembrane</keyword>
<dbReference type="PROSITE" id="PS50894">
    <property type="entry name" value="HPT"/>
    <property type="match status" value="1"/>
</dbReference>
<dbReference type="GO" id="GO:0005886">
    <property type="term" value="C:plasma membrane"/>
    <property type="evidence" value="ECO:0007669"/>
    <property type="project" value="UniProtKB-SubCell"/>
</dbReference>
<dbReference type="CDD" id="cd17546">
    <property type="entry name" value="REC_hyHK_CKI1_RcsC-like"/>
    <property type="match status" value="1"/>
</dbReference>
<evidence type="ECO:0000256" key="5">
    <source>
        <dbReference type="ARBA" id="ARBA00022741"/>
    </source>
</evidence>
<feature type="modified residue" description="4-aspartylphosphate" evidence="11">
    <location>
        <position position="28"/>
    </location>
</feature>
<feature type="modified residue" description="Phosphohistidine" evidence="10">
    <location>
        <position position="163"/>
    </location>
</feature>
<dbReference type="SMART" id="SM00448">
    <property type="entry name" value="REC"/>
    <property type="match status" value="1"/>
</dbReference>
<dbReference type="Proteomes" id="UP000612456">
    <property type="component" value="Unassembled WGS sequence"/>
</dbReference>
<dbReference type="Gene3D" id="1.20.120.160">
    <property type="entry name" value="HPT domain"/>
    <property type="match status" value="1"/>
</dbReference>
<evidence type="ECO:0000256" key="3">
    <source>
        <dbReference type="ARBA" id="ARBA00022553"/>
    </source>
</evidence>
<keyword evidence="7" id="KW-1133">Transmembrane helix</keyword>
<comment type="subcellular location">
    <subcellularLocation>
        <location evidence="1">Cell membrane</location>
        <topology evidence="1">Multi-pass membrane protein</topology>
    </subcellularLocation>
</comment>
<evidence type="ECO:0000256" key="7">
    <source>
        <dbReference type="ARBA" id="ARBA00022989"/>
    </source>
</evidence>
<keyword evidence="9" id="KW-0472">Membrane</keyword>
<dbReference type="GO" id="GO:0005524">
    <property type="term" value="F:ATP binding"/>
    <property type="evidence" value="ECO:0007669"/>
    <property type="project" value="UniProtKB-KW"/>
</dbReference>
<dbReference type="SUPFAM" id="SSF52172">
    <property type="entry name" value="CheY-like"/>
    <property type="match status" value="1"/>
</dbReference>
<evidence type="ECO:0000256" key="11">
    <source>
        <dbReference type="PROSITE-ProRule" id="PRU00169"/>
    </source>
</evidence>
<evidence type="ECO:0000256" key="10">
    <source>
        <dbReference type="PROSITE-ProRule" id="PRU00110"/>
    </source>
</evidence>
<evidence type="ECO:0000256" key="8">
    <source>
        <dbReference type="ARBA" id="ARBA00023012"/>
    </source>
</evidence>
<evidence type="ECO:0000313" key="15">
    <source>
        <dbReference type="Proteomes" id="UP000612456"/>
    </source>
</evidence>
<evidence type="ECO:0000259" key="12">
    <source>
        <dbReference type="PROSITE" id="PS50110"/>
    </source>
</evidence>
<feature type="domain" description="HPt" evidence="13">
    <location>
        <begin position="124"/>
        <end position="217"/>
    </location>
</feature>
<dbReference type="InterPro" id="IPR036641">
    <property type="entry name" value="HPT_dom_sf"/>
</dbReference>
<evidence type="ECO:0000313" key="14">
    <source>
        <dbReference type="EMBL" id="GGD80596.1"/>
    </source>
</evidence>
<proteinExistence type="predicted"/>
<keyword evidence="15" id="KW-1185">Reference proteome</keyword>
<dbReference type="Pfam" id="PF00072">
    <property type="entry name" value="Response_reg"/>
    <property type="match status" value="1"/>
</dbReference>
<dbReference type="PANTHER" id="PTHR45339:SF1">
    <property type="entry name" value="HYBRID SIGNAL TRANSDUCTION HISTIDINE KINASE J"/>
    <property type="match status" value="1"/>
</dbReference>
<dbReference type="AlphaFoldDB" id="A0A917DYD1"/>
<dbReference type="PANTHER" id="PTHR45339">
    <property type="entry name" value="HYBRID SIGNAL TRANSDUCTION HISTIDINE KINASE J"/>
    <property type="match status" value="1"/>
</dbReference>
<dbReference type="InterPro" id="IPR008207">
    <property type="entry name" value="Sig_transdc_His_kin_Hpt_dom"/>
</dbReference>
<dbReference type="InterPro" id="IPR001789">
    <property type="entry name" value="Sig_transdc_resp-reg_receiver"/>
</dbReference>